<name>A0A1F6WBZ3_9BACT</name>
<sequence>MKTEQSFGVIPIYKDKDNIFFVCLIRHAQGHWGFPKGHQNLNESEEETAIREMEEESGINDIEIIGGQSYTEKYFFEKDGSKHNKSVKYFLGFVSSVSTTTPDHFKKEIPELKWVIYEEAKQLITFEEAKKILDKVFHYILND</sequence>
<dbReference type="Pfam" id="PF00293">
    <property type="entry name" value="NUDIX"/>
    <property type="match status" value="1"/>
</dbReference>
<evidence type="ECO:0000256" key="1">
    <source>
        <dbReference type="ARBA" id="ARBA00005582"/>
    </source>
</evidence>
<dbReference type="InterPro" id="IPR051325">
    <property type="entry name" value="Nudix_hydrolase_domain"/>
</dbReference>
<dbReference type="InterPro" id="IPR003565">
    <property type="entry name" value="Tetra_PHTase"/>
</dbReference>
<dbReference type="Gene3D" id="3.90.79.10">
    <property type="entry name" value="Nucleoside Triphosphate Pyrophosphohydrolase"/>
    <property type="match status" value="1"/>
</dbReference>
<dbReference type="GO" id="GO:0006754">
    <property type="term" value="P:ATP biosynthetic process"/>
    <property type="evidence" value="ECO:0007669"/>
    <property type="project" value="TreeGrafter"/>
</dbReference>
<evidence type="ECO:0000313" key="7">
    <source>
        <dbReference type="EMBL" id="OGI79409.1"/>
    </source>
</evidence>
<reference evidence="7 8" key="1">
    <citation type="journal article" date="2016" name="Nat. Commun.">
        <title>Thousands of microbial genomes shed light on interconnected biogeochemical processes in an aquifer system.</title>
        <authorList>
            <person name="Anantharaman K."/>
            <person name="Brown C.T."/>
            <person name="Hug L.A."/>
            <person name="Sharon I."/>
            <person name="Castelle C.J."/>
            <person name="Probst A.J."/>
            <person name="Thomas B.C."/>
            <person name="Singh A."/>
            <person name="Wilkins M.J."/>
            <person name="Karaoz U."/>
            <person name="Brodie E.L."/>
            <person name="Williams K.H."/>
            <person name="Hubbard S.S."/>
            <person name="Banfield J.F."/>
        </authorList>
    </citation>
    <scope>NUCLEOTIDE SEQUENCE [LARGE SCALE GENOMIC DNA]</scope>
</reference>
<evidence type="ECO:0000313" key="8">
    <source>
        <dbReference type="Proteomes" id="UP000177052"/>
    </source>
</evidence>
<organism evidence="7 8">
    <name type="scientific">Candidatus Nomurabacteria bacterium RIFCSPHIGHO2_12_FULL_37_29</name>
    <dbReference type="NCBI Taxonomy" id="1801759"/>
    <lineage>
        <taxon>Bacteria</taxon>
        <taxon>Candidatus Nomuraibacteriota</taxon>
    </lineage>
</organism>
<gene>
    <name evidence="7" type="ORF">A3F19_01480</name>
</gene>
<keyword evidence="3" id="KW-0547">Nucleotide-binding</keyword>
<dbReference type="EMBL" id="MFUJ01000013">
    <property type="protein sequence ID" value="OGI79409.1"/>
    <property type="molecule type" value="Genomic_DNA"/>
</dbReference>
<dbReference type="GO" id="GO:0004081">
    <property type="term" value="F:bis(5'-nucleosyl)-tetraphosphatase (asymmetrical) activity"/>
    <property type="evidence" value="ECO:0007669"/>
    <property type="project" value="TreeGrafter"/>
</dbReference>
<dbReference type="PROSITE" id="PS51462">
    <property type="entry name" value="NUDIX"/>
    <property type="match status" value="1"/>
</dbReference>
<dbReference type="CDD" id="cd03428">
    <property type="entry name" value="NUDIX_Ap4A_Nudt2"/>
    <property type="match status" value="1"/>
</dbReference>
<comment type="caution">
    <text evidence="7">The sequence shown here is derived from an EMBL/GenBank/DDBJ whole genome shotgun (WGS) entry which is preliminary data.</text>
</comment>
<protein>
    <recommendedName>
        <fullName evidence="2">Bis(5'-nucleosyl)-tetraphosphatase [asymmetrical]</fullName>
    </recommendedName>
    <alternativeName>
        <fullName evidence="5">Diadenosine 5',5'''-P1,P4-tetraphosphate asymmetrical hydrolase</fullName>
    </alternativeName>
</protein>
<evidence type="ECO:0000256" key="4">
    <source>
        <dbReference type="ARBA" id="ARBA00022801"/>
    </source>
</evidence>
<dbReference type="GO" id="GO:0006167">
    <property type="term" value="P:AMP biosynthetic process"/>
    <property type="evidence" value="ECO:0007669"/>
    <property type="project" value="TreeGrafter"/>
</dbReference>
<dbReference type="PANTHER" id="PTHR21340">
    <property type="entry name" value="DIADENOSINE 5,5-P1,P4-TETRAPHOSPHATE PYROPHOSPHOHYDROLASE MUTT"/>
    <property type="match status" value="1"/>
</dbReference>
<evidence type="ECO:0000256" key="2">
    <source>
        <dbReference type="ARBA" id="ARBA00018911"/>
    </source>
</evidence>
<feature type="domain" description="Nudix hydrolase" evidence="6">
    <location>
        <begin position="2"/>
        <end position="137"/>
    </location>
</feature>
<proteinExistence type="inferred from homology"/>
<dbReference type="InterPro" id="IPR015797">
    <property type="entry name" value="NUDIX_hydrolase-like_dom_sf"/>
</dbReference>
<dbReference type="InterPro" id="IPR000086">
    <property type="entry name" value="NUDIX_hydrolase_dom"/>
</dbReference>
<accession>A0A1F6WBZ3</accession>
<dbReference type="PROSITE" id="PS00893">
    <property type="entry name" value="NUDIX_BOX"/>
    <property type="match status" value="1"/>
</dbReference>
<dbReference type="AlphaFoldDB" id="A0A1F6WBZ3"/>
<comment type="similarity">
    <text evidence="1">Belongs to the Nudix hydrolase family.</text>
</comment>
<dbReference type="SUPFAM" id="SSF55811">
    <property type="entry name" value="Nudix"/>
    <property type="match status" value="1"/>
</dbReference>
<dbReference type="PANTHER" id="PTHR21340:SF0">
    <property type="entry name" value="BIS(5'-NUCLEOSYL)-TETRAPHOSPHATASE [ASYMMETRICAL]"/>
    <property type="match status" value="1"/>
</dbReference>
<dbReference type="Proteomes" id="UP000177052">
    <property type="component" value="Unassembled WGS sequence"/>
</dbReference>
<evidence type="ECO:0000256" key="5">
    <source>
        <dbReference type="ARBA" id="ARBA00032644"/>
    </source>
</evidence>
<dbReference type="GO" id="GO:0000166">
    <property type="term" value="F:nucleotide binding"/>
    <property type="evidence" value="ECO:0007669"/>
    <property type="project" value="UniProtKB-KW"/>
</dbReference>
<evidence type="ECO:0000259" key="6">
    <source>
        <dbReference type="PROSITE" id="PS51462"/>
    </source>
</evidence>
<dbReference type="InterPro" id="IPR020084">
    <property type="entry name" value="NUDIX_hydrolase_CS"/>
</dbReference>
<keyword evidence="4" id="KW-0378">Hydrolase</keyword>
<evidence type="ECO:0000256" key="3">
    <source>
        <dbReference type="ARBA" id="ARBA00022741"/>
    </source>
</evidence>